<organism evidence="2">
    <name type="scientific">Corethron hystrix</name>
    <dbReference type="NCBI Taxonomy" id="216773"/>
    <lineage>
        <taxon>Eukaryota</taxon>
        <taxon>Sar</taxon>
        <taxon>Stramenopiles</taxon>
        <taxon>Ochrophyta</taxon>
        <taxon>Bacillariophyta</taxon>
        <taxon>Coscinodiscophyceae</taxon>
        <taxon>Corethrophycidae</taxon>
        <taxon>Corethrales</taxon>
        <taxon>Corethraceae</taxon>
        <taxon>Corethron</taxon>
    </lineage>
</organism>
<dbReference type="Gene3D" id="3.80.10.10">
    <property type="entry name" value="Ribonuclease Inhibitor"/>
    <property type="match status" value="1"/>
</dbReference>
<dbReference type="PANTHER" id="PTHR13318">
    <property type="entry name" value="PARTNER OF PAIRED, ISOFORM B-RELATED"/>
    <property type="match status" value="1"/>
</dbReference>
<dbReference type="EMBL" id="HBFR01012636">
    <property type="protein sequence ID" value="CAD8881930.1"/>
    <property type="molecule type" value="Transcribed_RNA"/>
</dbReference>
<proteinExistence type="predicted"/>
<dbReference type="GO" id="GO:0031146">
    <property type="term" value="P:SCF-dependent proteasomal ubiquitin-dependent protein catabolic process"/>
    <property type="evidence" value="ECO:0007669"/>
    <property type="project" value="TreeGrafter"/>
</dbReference>
<dbReference type="SMART" id="SM00367">
    <property type="entry name" value="LRR_CC"/>
    <property type="match status" value="3"/>
</dbReference>
<accession>A0A7S1BCN0</accession>
<dbReference type="InterPro" id="IPR032675">
    <property type="entry name" value="LRR_dom_sf"/>
</dbReference>
<evidence type="ECO:0000313" key="2">
    <source>
        <dbReference type="EMBL" id="CAD8881930.1"/>
    </source>
</evidence>
<feature type="region of interest" description="Disordered" evidence="1">
    <location>
        <begin position="1"/>
        <end position="121"/>
    </location>
</feature>
<name>A0A7S1BCN0_9STRA</name>
<feature type="region of interest" description="Disordered" evidence="1">
    <location>
        <begin position="175"/>
        <end position="204"/>
    </location>
</feature>
<feature type="compositionally biased region" description="Basic and acidic residues" evidence="1">
    <location>
        <begin position="30"/>
        <end position="53"/>
    </location>
</feature>
<evidence type="ECO:0008006" key="3">
    <source>
        <dbReference type="Google" id="ProtNLM"/>
    </source>
</evidence>
<dbReference type="SUPFAM" id="SSF52047">
    <property type="entry name" value="RNI-like"/>
    <property type="match status" value="1"/>
</dbReference>
<dbReference type="GO" id="GO:0019005">
    <property type="term" value="C:SCF ubiquitin ligase complex"/>
    <property type="evidence" value="ECO:0007669"/>
    <property type="project" value="TreeGrafter"/>
</dbReference>
<feature type="compositionally biased region" description="Basic residues" evidence="1">
    <location>
        <begin position="1"/>
        <end position="10"/>
    </location>
</feature>
<dbReference type="AlphaFoldDB" id="A0A7S1BCN0"/>
<feature type="compositionally biased region" description="Low complexity" evidence="1">
    <location>
        <begin position="58"/>
        <end position="72"/>
    </location>
</feature>
<dbReference type="InterPro" id="IPR006553">
    <property type="entry name" value="Leu-rich_rpt_Cys-con_subtyp"/>
</dbReference>
<evidence type="ECO:0000256" key="1">
    <source>
        <dbReference type="SAM" id="MobiDB-lite"/>
    </source>
</evidence>
<reference evidence="2" key="1">
    <citation type="submission" date="2021-01" db="EMBL/GenBank/DDBJ databases">
        <authorList>
            <person name="Corre E."/>
            <person name="Pelletier E."/>
            <person name="Niang G."/>
            <person name="Scheremetjew M."/>
            <person name="Finn R."/>
            <person name="Kale V."/>
            <person name="Holt S."/>
            <person name="Cochrane G."/>
            <person name="Meng A."/>
            <person name="Brown T."/>
            <person name="Cohen L."/>
        </authorList>
    </citation>
    <scope>NUCLEOTIDE SEQUENCE</scope>
    <source>
        <strain evidence="2">308</strain>
    </source>
</reference>
<gene>
    <name evidence="2" type="ORF">CHYS00102_LOCUS9118</name>
</gene>
<sequence length="686" mass="72851">MVQRTTRTRRASASASSRHDSSPEEDTDPGADRRAANRRVAEREAGRLARPEARAVGSLSLPSSARAAPVSSTPFGDAAAVVSGAAKRRRTEGGGDDGSGGGREEEEEEDDVDEASDDDAWCGPFSVARRMIARREKARRKREAEMKRAAEAAPRHPLDDLTAEVERKALEKMRPSLKWKPTSAIPSQETMAQKDGRTIGGPDVASRKWHRRLNAYTARKLRAERGNSSFNVPSLYTLSLDALVSIFDQVDDDGSGLGPDVGADIRKSIADALVEHNALDSKAFGILAADSDQVEVLDIVDCSGIDRNIMAKAVGTISRERKGGVLKLGHAGRCFGPEAVRELAGNLPGATENSSSSYTSSIFALSLEGAYLLGEADYTLIVASTFRSLSSIELRACPKVGAEFCRSLVDHYSRADAAPLLELQLENIKLSEEAVSILFSSPSIYGNIRNLRLDHIPHITDAVVSSFLSAASGTLESLTLSHVDVTDATFGAIREANVSRLRSLNLCGLRQVTSAALEAIFTVVPGDGSGAVAPPPVLRSLQLSSLPENSVTDDVLRAACAAASADNDTMKGRRGGGTPAVAGLVRIDVSGAGKAVTDVALEEIAATCGQSLVELDLSYCHAISDRGLGYLVSEVGGQFRRLTLWGCAQVTDIFLDGHSRVQSKDSVAALEVVGAWMRRSGSASVR</sequence>
<feature type="compositionally biased region" description="Acidic residues" evidence="1">
    <location>
        <begin position="104"/>
        <end position="120"/>
    </location>
</feature>
<protein>
    <recommendedName>
        <fullName evidence="3">RNI-like protein</fullName>
    </recommendedName>
</protein>